<dbReference type="AlphaFoldDB" id="A0A9W6GWX1"/>
<accession>A0A9W6GWX1</accession>
<name>A0A9W6GWX1_9HYPH</name>
<gene>
    <name evidence="1" type="ORF">LMG27198_33820</name>
</gene>
<evidence type="ECO:0000313" key="1">
    <source>
        <dbReference type="EMBL" id="GLI94390.1"/>
    </source>
</evidence>
<dbReference type="EMBL" id="BSEC01000001">
    <property type="protein sequence ID" value="GLI94390.1"/>
    <property type="molecule type" value="Genomic_DNA"/>
</dbReference>
<protein>
    <submittedName>
        <fullName evidence="1">Uncharacterized protein</fullName>
    </submittedName>
</protein>
<sequence>MSAANSRNNQPLNPDDLNGFIENARSSLKTLKQSASIATANAYLLWLDTQAFSATKEGKEWIKKEIDARNADIKKHNEDVKKEKKYVTDYKNNNLSEDELVNQTGKTKEQKDEIAAEKKRLDALAKKDDKYWDSLKLVPIERREGASEFTEIVKFIFEYDKSAHAASVNRFCLALEWVHARFKGKTVEGIEDVVTVIDDACGFEIIVEEQRRNRNDDDQAQVDREIIAERNYADTKAALKGAEPLASLDIEPRFELDGLVIMVARYDGGKAHVVAELPAGDGEFKRLISRYENPELLPVSDTTEFIGRLMELGQLVSDGEGSGDKDSKEKTERVLLSDGKNGKPELVISACNADAALIVKARPKTEIDLGLTDEPLVMKERWRKPLERFLV</sequence>
<dbReference type="Proteomes" id="UP001144323">
    <property type="component" value="Unassembled WGS sequence"/>
</dbReference>
<organism evidence="1 2">
    <name type="scientific">Methylocystis echinoides</name>
    <dbReference type="NCBI Taxonomy" id="29468"/>
    <lineage>
        <taxon>Bacteria</taxon>
        <taxon>Pseudomonadati</taxon>
        <taxon>Pseudomonadota</taxon>
        <taxon>Alphaproteobacteria</taxon>
        <taxon>Hyphomicrobiales</taxon>
        <taxon>Methylocystaceae</taxon>
        <taxon>Methylocystis</taxon>
    </lineage>
</organism>
<dbReference type="RefSeq" id="WP_281804387.1">
    <property type="nucleotide sequence ID" value="NZ_BSEC01000001.1"/>
</dbReference>
<comment type="caution">
    <text evidence="1">The sequence shown here is derived from an EMBL/GenBank/DDBJ whole genome shotgun (WGS) entry which is preliminary data.</text>
</comment>
<evidence type="ECO:0000313" key="2">
    <source>
        <dbReference type="Proteomes" id="UP001144323"/>
    </source>
</evidence>
<proteinExistence type="predicted"/>
<keyword evidence="2" id="KW-1185">Reference proteome</keyword>
<reference evidence="1" key="1">
    <citation type="journal article" date="2023" name="Int. J. Syst. Evol. Microbiol.">
        <title>Methylocystis iwaonis sp. nov., a type II methane-oxidizing bacterium from surface soil of a rice paddy field in Japan, and emended description of the genus Methylocystis (ex Whittenbury et al. 1970) Bowman et al. 1993.</title>
        <authorList>
            <person name="Kaise H."/>
            <person name="Sawadogo J.B."/>
            <person name="Alam M.S."/>
            <person name="Ueno C."/>
            <person name="Dianou D."/>
            <person name="Shinjo R."/>
            <person name="Asakawa S."/>
        </authorList>
    </citation>
    <scope>NUCLEOTIDE SEQUENCE</scope>
    <source>
        <strain evidence="1">LMG27198</strain>
    </source>
</reference>